<dbReference type="CDD" id="cd00085">
    <property type="entry name" value="HNHc"/>
    <property type="match status" value="1"/>
</dbReference>
<proteinExistence type="predicted"/>
<dbReference type="InterPro" id="IPR003870">
    <property type="entry name" value="DUF222"/>
</dbReference>
<keyword evidence="3" id="KW-1185">Reference proteome</keyword>
<dbReference type="InterPro" id="IPR003615">
    <property type="entry name" value="HNH_nuc"/>
</dbReference>
<dbReference type="Proteomes" id="UP000662111">
    <property type="component" value="Unassembled WGS sequence"/>
</dbReference>
<evidence type="ECO:0000313" key="3">
    <source>
        <dbReference type="Proteomes" id="UP000662111"/>
    </source>
</evidence>
<feature type="domain" description="HNH nuclease" evidence="1">
    <location>
        <begin position="405"/>
        <end position="457"/>
    </location>
</feature>
<name>A0ABQ2FBK7_9MICO</name>
<reference evidence="3" key="1">
    <citation type="journal article" date="2019" name="Int. J. Syst. Evol. Microbiol.">
        <title>The Global Catalogue of Microorganisms (GCM) 10K type strain sequencing project: providing services to taxonomists for standard genome sequencing and annotation.</title>
        <authorList>
            <consortium name="The Broad Institute Genomics Platform"/>
            <consortium name="The Broad Institute Genome Sequencing Center for Infectious Disease"/>
            <person name="Wu L."/>
            <person name="Ma J."/>
        </authorList>
    </citation>
    <scope>NUCLEOTIDE SEQUENCE [LARGE SCALE GENOMIC DNA]</scope>
    <source>
        <strain evidence="3">CGMCC 1.5362</strain>
    </source>
</reference>
<accession>A0ABQ2FBK7</accession>
<sequence>MSRTSTWGGGEDRVLDVADLVLEPVTAAEAADVEAVLEAQWATLGPEHDPHSAESWARFEDMVAALEPHDPDRLAAEELAGGLATATRGLGRAGLGADELARVLDADVVEALEAAGRARVALDAVAFRLAREAAGRGLHTEVGLSLVDWLKVHCPWLSPAQAGHLLAMVRAADTHWGAPLAEALLEGRTGLHRAARVARTITRLASSLDVDQQEAYAAIATDAATNAQISDADLGKVCTKLLVDLLDDKPEDESGQTAQQQRCITRRPLGQGMVRYTVDVPEPDAALFDGIHNGPLARPVPAEDGSPDDRSAANRRYDAHLAVLNRGLGNPGAPPSSARASVMLTLRADPQTGCPTGAAFTATGQVLDAAQAGRFACIGDVTPIVLGEHGEPLDLGRTVRLATPGQFKALMVRDGSCTYPGCSVPGTWCDAHHVLWWSRHGGTDLLNLVLLCPRHHTLVHDKDLTATVAGSVVVWHV</sequence>
<dbReference type="Pfam" id="PF02720">
    <property type="entry name" value="DUF222"/>
    <property type="match status" value="1"/>
</dbReference>
<gene>
    <name evidence="2" type="ORF">GCM10011509_17830</name>
</gene>
<organism evidence="2 3">
    <name type="scientific">Ornithinimicrobium pekingense</name>
    <dbReference type="NCBI Taxonomy" id="384677"/>
    <lineage>
        <taxon>Bacteria</taxon>
        <taxon>Bacillati</taxon>
        <taxon>Actinomycetota</taxon>
        <taxon>Actinomycetes</taxon>
        <taxon>Micrococcales</taxon>
        <taxon>Ornithinimicrobiaceae</taxon>
        <taxon>Ornithinimicrobium</taxon>
    </lineage>
</organism>
<dbReference type="Gene3D" id="1.10.30.50">
    <property type="match status" value="1"/>
</dbReference>
<comment type="caution">
    <text evidence="2">The sequence shown here is derived from an EMBL/GenBank/DDBJ whole genome shotgun (WGS) entry which is preliminary data.</text>
</comment>
<dbReference type="RefSeq" id="WP_022921362.1">
    <property type="nucleotide sequence ID" value="NZ_BMLB01000003.1"/>
</dbReference>
<evidence type="ECO:0000259" key="1">
    <source>
        <dbReference type="SMART" id="SM00507"/>
    </source>
</evidence>
<evidence type="ECO:0000313" key="2">
    <source>
        <dbReference type="EMBL" id="GGK69852.1"/>
    </source>
</evidence>
<protein>
    <recommendedName>
        <fullName evidence="1">HNH nuclease domain-containing protein</fullName>
    </recommendedName>
</protein>
<dbReference type="SMART" id="SM00507">
    <property type="entry name" value="HNHc"/>
    <property type="match status" value="1"/>
</dbReference>
<dbReference type="EMBL" id="BMLB01000003">
    <property type="protein sequence ID" value="GGK69852.1"/>
    <property type="molecule type" value="Genomic_DNA"/>
</dbReference>